<dbReference type="Gene3D" id="1.20.1250.20">
    <property type="entry name" value="MFS general substrate transporter like domains"/>
    <property type="match status" value="2"/>
</dbReference>
<feature type="transmembrane region" description="Helical" evidence="7">
    <location>
        <begin position="119"/>
        <end position="137"/>
    </location>
</feature>
<feature type="transmembrane region" description="Helical" evidence="7">
    <location>
        <begin position="282"/>
        <end position="306"/>
    </location>
</feature>
<feature type="transmembrane region" description="Helical" evidence="7">
    <location>
        <begin position="438"/>
        <end position="459"/>
    </location>
</feature>
<dbReference type="OrthoDB" id="6730379at2759"/>
<keyword evidence="2" id="KW-0813">Transport</keyword>
<keyword evidence="5 7" id="KW-0472">Membrane</keyword>
<evidence type="ECO:0000256" key="6">
    <source>
        <dbReference type="ARBA" id="ARBA00037968"/>
    </source>
</evidence>
<dbReference type="Pfam" id="PF07690">
    <property type="entry name" value="MFS_1"/>
    <property type="match status" value="1"/>
</dbReference>
<dbReference type="AlphaFoldDB" id="A0A9W6Z3D7"/>
<dbReference type="InterPro" id="IPR036259">
    <property type="entry name" value="MFS_trans_sf"/>
</dbReference>
<dbReference type="GO" id="GO:0022857">
    <property type="term" value="F:transmembrane transporter activity"/>
    <property type="evidence" value="ECO:0007669"/>
    <property type="project" value="InterPro"/>
</dbReference>
<feature type="transmembrane region" description="Helical" evidence="7">
    <location>
        <begin position="346"/>
        <end position="365"/>
    </location>
</feature>
<evidence type="ECO:0000313" key="10">
    <source>
        <dbReference type="Proteomes" id="UP001165063"/>
    </source>
</evidence>
<feature type="transmembrane region" description="Helical" evidence="7">
    <location>
        <begin position="211"/>
        <end position="232"/>
    </location>
</feature>
<keyword evidence="3 7" id="KW-0812">Transmembrane</keyword>
<keyword evidence="10" id="KW-1185">Reference proteome</keyword>
<feature type="transmembrane region" description="Helical" evidence="7">
    <location>
        <begin position="54"/>
        <end position="77"/>
    </location>
</feature>
<protein>
    <submittedName>
        <fullName evidence="9">Unnamed protein product</fullName>
    </submittedName>
</protein>
<organism evidence="9 10">
    <name type="scientific">Ambrosiozyma monospora</name>
    <name type="common">Yeast</name>
    <name type="synonym">Endomycopsis monosporus</name>
    <dbReference type="NCBI Taxonomy" id="43982"/>
    <lineage>
        <taxon>Eukaryota</taxon>
        <taxon>Fungi</taxon>
        <taxon>Dikarya</taxon>
        <taxon>Ascomycota</taxon>
        <taxon>Saccharomycotina</taxon>
        <taxon>Pichiomycetes</taxon>
        <taxon>Pichiales</taxon>
        <taxon>Pichiaceae</taxon>
        <taxon>Ambrosiozyma</taxon>
    </lineage>
</organism>
<feature type="transmembrane region" description="Helical" evidence="7">
    <location>
        <begin position="181"/>
        <end position="199"/>
    </location>
</feature>
<accession>A0A9W6Z3D7</accession>
<feature type="transmembrane region" description="Helical" evidence="7">
    <location>
        <begin position="377"/>
        <end position="396"/>
    </location>
</feature>
<dbReference type="EMBL" id="BSXU01003238">
    <property type="protein sequence ID" value="GMG39848.1"/>
    <property type="molecule type" value="Genomic_DNA"/>
</dbReference>
<dbReference type="PANTHER" id="PTHR43791:SF40">
    <property type="entry name" value="THIAMINE PATHWAY TRANSPORTER THI73"/>
    <property type="match status" value="1"/>
</dbReference>
<dbReference type="PANTHER" id="PTHR43791">
    <property type="entry name" value="PERMEASE-RELATED"/>
    <property type="match status" value="1"/>
</dbReference>
<feature type="transmembrane region" description="Helical" evidence="7">
    <location>
        <begin position="149"/>
        <end position="169"/>
    </location>
</feature>
<evidence type="ECO:0000313" key="9">
    <source>
        <dbReference type="EMBL" id="GMG39848.1"/>
    </source>
</evidence>
<gene>
    <name evidence="9" type="ORF">Amon01_000567100</name>
</gene>
<dbReference type="InterPro" id="IPR011701">
    <property type="entry name" value="MFS"/>
</dbReference>
<dbReference type="PROSITE" id="PS50850">
    <property type="entry name" value="MFS"/>
    <property type="match status" value="1"/>
</dbReference>
<dbReference type="Proteomes" id="UP001165063">
    <property type="component" value="Unassembled WGS sequence"/>
</dbReference>
<evidence type="ECO:0000256" key="2">
    <source>
        <dbReference type="ARBA" id="ARBA00022448"/>
    </source>
</evidence>
<sequence length="499" mass="57014">MPQLTLDTETATDKRTKSDTVITTSSFTSSEPALYMGEHTSLPKWLKRKIDWRILPFFMLGYLFQFLDKTLLNYAAVMGLTEHLHGNQYANLSTIFYCGFLVMEPIAGYLIQKLPIAKFLGVMIVLWGAVVTLHAATKTYAGLMIVRTFLGIFESSTAACFIPIMGMWYTKAEQSRRTAYWYMQTGVAGIIGSLLSFGFQHVHSTSIENWQILFIFMGLLTCILGVATFLYLPDNPMTCKAFTDDEKLLIMNHIRENQTGVQNRHFKWYQVKEILFYDWQTWLLFVITFLFSILGSAFTTFSSLIIKSFGFTDLQATFMQFPIGFVSILATLICCFLPCYYGERCLTMFTFNVIAIVGLVLQISLDKKYKAGKLIGVYMMKANSATLSLVYNWCAINTSGHTKRLARNTLILIAFCLGSLVAPQHFRDSDAPMYVRAKTALIIEMSICAFLCLVLRFVIIHLNKKKDEKSVELTDNELHRDALFLDITDIENRNFRYEY</sequence>
<comment type="caution">
    <text evidence="9">The sequence shown here is derived from an EMBL/GenBank/DDBJ whole genome shotgun (WGS) entry which is preliminary data.</text>
</comment>
<evidence type="ECO:0000259" key="8">
    <source>
        <dbReference type="PROSITE" id="PS50850"/>
    </source>
</evidence>
<keyword evidence="4 7" id="KW-1133">Transmembrane helix</keyword>
<comment type="similarity">
    <text evidence="6">Belongs to the major facilitator superfamily. Allantoate permease family.</text>
</comment>
<reference evidence="9" key="1">
    <citation type="submission" date="2023-04" db="EMBL/GenBank/DDBJ databases">
        <title>Ambrosiozyma monospora NBRC 1965.</title>
        <authorList>
            <person name="Ichikawa N."/>
            <person name="Sato H."/>
            <person name="Tonouchi N."/>
        </authorList>
    </citation>
    <scope>NUCLEOTIDE SEQUENCE</scope>
    <source>
        <strain evidence="9">NBRC 1965</strain>
    </source>
</reference>
<dbReference type="InterPro" id="IPR020846">
    <property type="entry name" value="MFS_dom"/>
</dbReference>
<feature type="transmembrane region" description="Helical" evidence="7">
    <location>
        <begin position="318"/>
        <end position="339"/>
    </location>
</feature>
<feature type="transmembrane region" description="Helical" evidence="7">
    <location>
        <begin position="408"/>
        <end position="426"/>
    </location>
</feature>
<name>A0A9W6Z3D7_AMBMO</name>
<evidence type="ECO:0000256" key="4">
    <source>
        <dbReference type="ARBA" id="ARBA00022989"/>
    </source>
</evidence>
<feature type="domain" description="Major facilitator superfamily (MFS) profile" evidence="8">
    <location>
        <begin position="54"/>
        <end position="499"/>
    </location>
</feature>
<feature type="transmembrane region" description="Helical" evidence="7">
    <location>
        <begin position="89"/>
        <end position="107"/>
    </location>
</feature>
<evidence type="ECO:0000256" key="7">
    <source>
        <dbReference type="SAM" id="Phobius"/>
    </source>
</evidence>
<evidence type="ECO:0000256" key="5">
    <source>
        <dbReference type="ARBA" id="ARBA00023136"/>
    </source>
</evidence>
<evidence type="ECO:0000256" key="3">
    <source>
        <dbReference type="ARBA" id="ARBA00022692"/>
    </source>
</evidence>
<dbReference type="SUPFAM" id="SSF103473">
    <property type="entry name" value="MFS general substrate transporter"/>
    <property type="match status" value="1"/>
</dbReference>
<evidence type="ECO:0000256" key="1">
    <source>
        <dbReference type="ARBA" id="ARBA00004141"/>
    </source>
</evidence>
<dbReference type="FunFam" id="1.20.1250.20:FF:000064">
    <property type="entry name" value="MFS allantoate transporter"/>
    <property type="match status" value="1"/>
</dbReference>
<proteinExistence type="inferred from homology"/>
<comment type="subcellular location">
    <subcellularLocation>
        <location evidence="1">Membrane</location>
        <topology evidence="1">Multi-pass membrane protein</topology>
    </subcellularLocation>
</comment>
<dbReference type="GO" id="GO:0016020">
    <property type="term" value="C:membrane"/>
    <property type="evidence" value="ECO:0007669"/>
    <property type="project" value="UniProtKB-SubCell"/>
</dbReference>